<proteinExistence type="inferred from homology"/>
<evidence type="ECO:0000313" key="5">
    <source>
        <dbReference type="EMBL" id="PHL00558.1"/>
    </source>
</evidence>
<gene>
    <name evidence="5" type="ORF">CGL56_05110</name>
</gene>
<keyword evidence="3" id="KW-0238">DNA-binding</keyword>
<keyword evidence="4" id="KW-0804">Transcription</keyword>
<evidence type="ECO:0000256" key="3">
    <source>
        <dbReference type="ARBA" id="ARBA00023125"/>
    </source>
</evidence>
<dbReference type="AlphaFoldDB" id="A0A2G0CKT4"/>
<keyword evidence="6" id="KW-1185">Reference proteome</keyword>
<dbReference type="Gene3D" id="1.10.10.10">
    <property type="entry name" value="Winged helix-like DNA-binding domain superfamily/Winged helix DNA-binding domain"/>
    <property type="match status" value="1"/>
</dbReference>
<dbReference type="InterPro" id="IPR036390">
    <property type="entry name" value="WH_DNA-bd_sf"/>
</dbReference>
<evidence type="ECO:0000256" key="2">
    <source>
        <dbReference type="ARBA" id="ARBA00023015"/>
    </source>
</evidence>
<evidence type="ECO:0000256" key="1">
    <source>
        <dbReference type="ARBA" id="ARBA00011046"/>
    </source>
</evidence>
<dbReference type="OrthoDB" id="279010at2"/>
<accession>A0A2G0CKT4</accession>
<dbReference type="GO" id="GO:0003677">
    <property type="term" value="F:DNA binding"/>
    <property type="evidence" value="ECO:0007669"/>
    <property type="project" value="UniProtKB-KW"/>
</dbReference>
<dbReference type="SUPFAM" id="SSF46785">
    <property type="entry name" value="Winged helix' DNA-binding domain"/>
    <property type="match status" value="1"/>
</dbReference>
<dbReference type="Gene3D" id="1.10.4040.10">
    <property type="entry name" value="Penicillinase repressor domain"/>
    <property type="match status" value="1"/>
</dbReference>
<dbReference type="InterPro" id="IPR036388">
    <property type="entry name" value="WH-like_DNA-bd_sf"/>
</dbReference>
<keyword evidence="2" id="KW-0805">Transcription regulation</keyword>
<comment type="caution">
    <text evidence="5">The sequence shown here is derived from an EMBL/GenBank/DDBJ whole genome shotgun (WGS) entry which is preliminary data.</text>
</comment>
<dbReference type="InterPro" id="IPR005650">
    <property type="entry name" value="BlaI_family"/>
</dbReference>
<protein>
    <submittedName>
        <fullName evidence="5">Transcriptional regulator</fullName>
    </submittedName>
</protein>
<comment type="similarity">
    <text evidence="1">Belongs to the BlaI transcriptional regulatory family.</text>
</comment>
<reference evidence="5 6" key="1">
    <citation type="submission" date="2017-10" db="EMBL/GenBank/DDBJ databases">
        <title>The draft genome sequence of Lewinella marina KCTC 32374.</title>
        <authorList>
            <person name="Wang K."/>
        </authorList>
    </citation>
    <scope>NUCLEOTIDE SEQUENCE [LARGE SCALE GENOMIC DNA]</scope>
    <source>
        <strain evidence="5 6">MKG-38</strain>
    </source>
</reference>
<evidence type="ECO:0000313" key="6">
    <source>
        <dbReference type="Proteomes" id="UP000226437"/>
    </source>
</evidence>
<dbReference type="GO" id="GO:0045892">
    <property type="term" value="P:negative regulation of DNA-templated transcription"/>
    <property type="evidence" value="ECO:0007669"/>
    <property type="project" value="InterPro"/>
</dbReference>
<dbReference type="Proteomes" id="UP000226437">
    <property type="component" value="Unassembled WGS sequence"/>
</dbReference>
<dbReference type="Pfam" id="PF03965">
    <property type="entry name" value="Penicillinase_R"/>
    <property type="match status" value="1"/>
</dbReference>
<sequence>MAPTEGELSILRVLWEAGPLTVREVNDRLNRRLLKQRSAAEPPEKPIGYTTTLKLMQVMADKGLVHRDTSARSHVYTAAAGRERTQQGLLRRFVDSTFGGSRTQLVLRALGEGNPTSAELAEIKDLIKQLEKEDRHA</sequence>
<evidence type="ECO:0000256" key="4">
    <source>
        <dbReference type="ARBA" id="ARBA00023163"/>
    </source>
</evidence>
<dbReference type="EMBL" id="PDLO01000001">
    <property type="protein sequence ID" value="PHL00558.1"/>
    <property type="molecule type" value="Genomic_DNA"/>
</dbReference>
<organism evidence="5 6">
    <name type="scientific">Neolewinella marina</name>
    <dbReference type="NCBI Taxonomy" id="438751"/>
    <lineage>
        <taxon>Bacteria</taxon>
        <taxon>Pseudomonadati</taxon>
        <taxon>Bacteroidota</taxon>
        <taxon>Saprospiria</taxon>
        <taxon>Saprospirales</taxon>
        <taxon>Lewinellaceae</taxon>
        <taxon>Neolewinella</taxon>
    </lineage>
</organism>
<name>A0A2G0CKT4_9BACT</name>